<dbReference type="AlphaFoldDB" id="A0A2M8RZ64"/>
<reference evidence="7 8" key="1">
    <citation type="submission" date="2017-11" db="EMBL/GenBank/DDBJ databases">
        <title>Reclassification of Bisgaard taxon 5 as Caviibacterium pharyngocola gen. nov., sp. nov.</title>
        <authorList>
            <person name="Christensen H."/>
        </authorList>
    </citation>
    <scope>NUCLEOTIDE SEQUENCE [LARGE SCALE GENOMIC DNA]</scope>
    <source>
        <strain evidence="7 8">7_3</strain>
    </source>
</reference>
<keyword evidence="4 6" id="KW-0732">Signal</keyword>
<dbReference type="GO" id="GO:0042597">
    <property type="term" value="C:periplasmic space"/>
    <property type="evidence" value="ECO:0007669"/>
    <property type="project" value="UniProtKB-SubCell"/>
</dbReference>
<evidence type="ECO:0000256" key="6">
    <source>
        <dbReference type="SAM" id="SignalP"/>
    </source>
</evidence>
<dbReference type="GO" id="GO:1902358">
    <property type="term" value="P:sulfate transmembrane transport"/>
    <property type="evidence" value="ECO:0007669"/>
    <property type="project" value="InterPro"/>
</dbReference>
<evidence type="ECO:0000313" key="8">
    <source>
        <dbReference type="Proteomes" id="UP000230282"/>
    </source>
</evidence>
<gene>
    <name evidence="7" type="ORF">CVP04_00265</name>
</gene>
<evidence type="ECO:0000256" key="2">
    <source>
        <dbReference type="ARBA" id="ARBA00006099"/>
    </source>
</evidence>
<dbReference type="RefSeq" id="WP_100295532.1">
    <property type="nucleotide sequence ID" value="NZ_PHGZ01000001.1"/>
</dbReference>
<sequence length="341" mass="37859">MKKALVFSVIFLLLGSIFQLGNSSAAKDKKVLLNVSYDVIRDFYKAYNPLFRAHYKAESGEEVMISQSHGGASKQVLSVANGLPADVVTLTQTNDIDTLAARGLVSPNWREQFPNGAVPFGSVIVFLVKKGNPKGISDWADLVRDDVSVIFANPKTSANGRFAYLAALAYAKRQFGQAEQEQDFMRKLLKNVPILETGARGATISFTQRNLGDVLITPENEAALAAQALGENSFEVVYPHYTAYTPVLVAEVSANTALNRTSQQAKAYLNYLWNDEIQELAAKNHFRPTNQGMLAKYRHYFPEVESFDVNREFGSWQQINTEHFADNGLFDRLYIAAKSGR</sequence>
<evidence type="ECO:0000256" key="4">
    <source>
        <dbReference type="ARBA" id="ARBA00022729"/>
    </source>
</evidence>
<name>A0A2M8RZ64_9PAST</name>
<evidence type="ECO:0000256" key="5">
    <source>
        <dbReference type="ARBA" id="ARBA00022764"/>
    </source>
</evidence>
<accession>A0A2M8RZ64</accession>
<comment type="similarity">
    <text evidence="2">Belongs to the prokaryotic sulfate-binding protein family.</text>
</comment>
<dbReference type="SUPFAM" id="SSF53850">
    <property type="entry name" value="Periplasmic binding protein-like II"/>
    <property type="match status" value="1"/>
</dbReference>
<dbReference type="NCBIfam" id="NF008022">
    <property type="entry name" value="PRK10752.1"/>
    <property type="match status" value="1"/>
</dbReference>
<dbReference type="PANTHER" id="PTHR30368">
    <property type="entry name" value="SULFATE-BINDING PROTEIN"/>
    <property type="match status" value="1"/>
</dbReference>
<dbReference type="GO" id="GO:0140104">
    <property type="term" value="F:molecular carrier activity"/>
    <property type="evidence" value="ECO:0007669"/>
    <property type="project" value="InterPro"/>
</dbReference>
<dbReference type="Gene3D" id="3.40.190.10">
    <property type="entry name" value="Periplasmic binding protein-like II"/>
    <property type="match status" value="2"/>
</dbReference>
<organism evidence="7 8">
    <name type="scientific">Caviibacterium pharyngocola</name>
    <dbReference type="NCBI Taxonomy" id="28159"/>
    <lineage>
        <taxon>Bacteria</taxon>
        <taxon>Pseudomonadati</taxon>
        <taxon>Pseudomonadota</taxon>
        <taxon>Gammaproteobacteria</taxon>
        <taxon>Pasteurellales</taxon>
        <taxon>Pasteurellaceae</taxon>
        <taxon>Caviibacterium</taxon>
    </lineage>
</organism>
<dbReference type="EMBL" id="PHGZ01000001">
    <property type="protein sequence ID" value="PJG84183.1"/>
    <property type="molecule type" value="Genomic_DNA"/>
</dbReference>
<protein>
    <submittedName>
        <fullName evidence="7">Sulfate ABC transporter substrate-binding protein</fullName>
    </submittedName>
</protein>
<evidence type="ECO:0000256" key="3">
    <source>
        <dbReference type="ARBA" id="ARBA00022448"/>
    </source>
</evidence>
<feature type="signal peptide" evidence="6">
    <location>
        <begin position="1"/>
        <end position="25"/>
    </location>
</feature>
<dbReference type="Pfam" id="PF13531">
    <property type="entry name" value="SBP_bac_11"/>
    <property type="match status" value="1"/>
</dbReference>
<comment type="subcellular location">
    <subcellularLocation>
        <location evidence="1">Periplasm</location>
    </subcellularLocation>
</comment>
<comment type="caution">
    <text evidence="7">The sequence shown here is derived from an EMBL/GenBank/DDBJ whole genome shotgun (WGS) entry which is preliminary data.</text>
</comment>
<dbReference type="NCBIfam" id="TIGR00971">
    <property type="entry name" value="3a0106s03"/>
    <property type="match status" value="1"/>
</dbReference>
<proteinExistence type="inferred from homology"/>
<dbReference type="Proteomes" id="UP000230282">
    <property type="component" value="Unassembled WGS sequence"/>
</dbReference>
<feature type="chain" id="PRO_5014863776" evidence="6">
    <location>
        <begin position="26"/>
        <end position="341"/>
    </location>
</feature>
<dbReference type="PANTHER" id="PTHR30368:SF2">
    <property type="entry name" value="SULFATE-BINDING PROTEIN"/>
    <property type="match status" value="1"/>
</dbReference>
<evidence type="ECO:0000313" key="7">
    <source>
        <dbReference type="EMBL" id="PJG84183.1"/>
    </source>
</evidence>
<keyword evidence="5" id="KW-0574">Periplasm</keyword>
<keyword evidence="8" id="KW-1185">Reference proteome</keyword>
<keyword evidence="3" id="KW-0813">Transport</keyword>
<dbReference type="OrthoDB" id="9802127at2"/>
<dbReference type="InterPro" id="IPR005669">
    <property type="entry name" value="Thiosulph/SO4-bd"/>
</dbReference>
<evidence type="ECO:0000256" key="1">
    <source>
        <dbReference type="ARBA" id="ARBA00004418"/>
    </source>
</evidence>